<feature type="domain" description="ABC transporter" evidence="8">
    <location>
        <begin position="444"/>
        <end position="682"/>
    </location>
</feature>
<evidence type="ECO:0000256" key="6">
    <source>
        <dbReference type="ARBA" id="ARBA00023136"/>
    </source>
</evidence>
<dbReference type="Proteomes" id="UP001367508">
    <property type="component" value="Unassembled WGS sequence"/>
</dbReference>
<dbReference type="GO" id="GO:0016887">
    <property type="term" value="F:ATP hydrolysis activity"/>
    <property type="evidence" value="ECO:0007669"/>
    <property type="project" value="InterPro"/>
</dbReference>
<keyword evidence="6 7" id="KW-0472">Membrane</keyword>
<evidence type="ECO:0000313" key="11">
    <source>
        <dbReference type="Proteomes" id="UP001367508"/>
    </source>
</evidence>
<keyword evidence="2 7" id="KW-0812">Transmembrane</keyword>
<evidence type="ECO:0000259" key="8">
    <source>
        <dbReference type="PROSITE" id="PS50893"/>
    </source>
</evidence>
<dbReference type="PROSITE" id="PS50929">
    <property type="entry name" value="ABC_TM1F"/>
    <property type="match status" value="1"/>
</dbReference>
<dbReference type="Pfam" id="PF00005">
    <property type="entry name" value="ABC_tran"/>
    <property type="match status" value="1"/>
</dbReference>
<dbReference type="SUPFAM" id="SSF90123">
    <property type="entry name" value="ABC transporter transmembrane region"/>
    <property type="match status" value="1"/>
</dbReference>
<dbReference type="PROSITE" id="PS00211">
    <property type="entry name" value="ABC_TRANSPORTER_1"/>
    <property type="match status" value="1"/>
</dbReference>
<comment type="subcellular location">
    <subcellularLocation>
        <location evidence="1">Membrane</location>
        <topology evidence="1">Multi-pass membrane protein</topology>
    </subcellularLocation>
</comment>
<keyword evidence="5 7" id="KW-1133">Transmembrane helix</keyword>
<dbReference type="Pfam" id="PF00664">
    <property type="entry name" value="ABC_membrane"/>
    <property type="match status" value="1"/>
</dbReference>
<feature type="transmembrane region" description="Helical" evidence="7">
    <location>
        <begin position="168"/>
        <end position="192"/>
    </location>
</feature>
<dbReference type="Gene3D" id="1.20.1560.10">
    <property type="entry name" value="ABC transporter type 1, transmembrane domain"/>
    <property type="match status" value="1"/>
</dbReference>
<dbReference type="SUPFAM" id="SSF52540">
    <property type="entry name" value="P-loop containing nucleoside triphosphate hydrolases"/>
    <property type="match status" value="1"/>
</dbReference>
<dbReference type="InterPro" id="IPR027417">
    <property type="entry name" value="P-loop_NTPase"/>
</dbReference>
<feature type="transmembrane region" description="Helical" evidence="7">
    <location>
        <begin position="267"/>
        <end position="288"/>
    </location>
</feature>
<dbReference type="GO" id="GO:0005524">
    <property type="term" value="F:ATP binding"/>
    <property type="evidence" value="ECO:0007669"/>
    <property type="project" value="UniProtKB-KW"/>
</dbReference>
<dbReference type="AlphaFoldDB" id="A0AAN9QJ70"/>
<gene>
    <name evidence="10" type="ORF">VNO77_20252</name>
</gene>
<dbReference type="SMART" id="SM00382">
    <property type="entry name" value="AAA"/>
    <property type="match status" value="1"/>
</dbReference>
<evidence type="ECO:0000256" key="5">
    <source>
        <dbReference type="ARBA" id="ARBA00022989"/>
    </source>
</evidence>
<dbReference type="InterPro" id="IPR003439">
    <property type="entry name" value="ABC_transporter-like_ATP-bd"/>
</dbReference>
<proteinExistence type="predicted"/>
<dbReference type="PROSITE" id="PS50893">
    <property type="entry name" value="ABC_TRANSPORTER_2"/>
    <property type="match status" value="1"/>
</dbReference>
<dbReference type="FunFam" id="3.40.50.300:FF:000218">
    <property type="entry name" value="Multidrug ABC transporter ATP-binding protein"/>
    <property type="match status" value="1"/>
</dbReference>
<evidence type="ECO:0000256" key="2">
    <source>
        <dbReference type="ARBA" id="ARBA00022692"/>
    </source>
</evidence>
<dbReference type="InterPro" id="IPR011527">
    <property type="entry name" value="ABC1_TM_dom"/>
</dbReference>
<evidence type="ECO:0000256" key="7">
    <source>
        <dbReference type="SAM" id="Phobius"/>
    </source>
</evidence>
<evidence type="ECO:0008006" key="12">
    <source>
        <dbReference type="Google" id="ProtNLM"/>
    </source>
</evidence>
<protein>
    <recommendedName>
        <fullName evidence="12">ATP binding cassette subfamily B member 8</fullName>
    </recommendedName>
</protein>
<evidence type="ECO:0000259" key="9">
    <source>
        <dbReference type="PROSITE" id="PS50929"/>
    </source>
</evidence>
<dbReference type="Gene3D" id="3.40.50.300">
    <property type="entry name" value="P-loop containing nucleotide triphosphate hydrolases"/>
    <property type="match status" value="1"/>
</dbReference>
<evidence type="ECO:0000256" key="1">
    <source>
        <dbReference type="ARBA" id="ARBA00004141"/>
    </source>
</evidence>
<keyword evidence="4" id="KW-0067">ATP-binding</keyword>
<feature type="transmembrane region" description="Helical" evidence="7">
    <location>
        <begin position="126"/>
        <end position="156"/>
    </location>
</feature>
<feature type="domain" description="ABC transmembrane type-1" evidence="9">
    <location>
        <begin position="129"/>
        <end position="410"/>
    </location>
</feature>
<sequence>MKSPCSNFLHFPYSKLGVSHIPKWNTCTCNYNKPQIHFLFSFAESGRSKTFRVRTPKTRCQLGTSENGEAGPQFQNVLAKQIGFVASILPGGSWWALPEHREHGAEPMVAMLALRRMWELVADERWVAFVAVGSLVVAAVSEITMPSILAASIFSAHSGETMAFSRNALFLVLLCFTSGICSGLRSGCFGILNITLVKRLQENLYTAILFQDISYFDEERVGDLTSRLAADCQQLSHVIGKDLQLILRNTCQGTGAIINLMALSWPLALSALVICSILSAVFLVYGQYQRKTAKLIQDFTASANDVAQETFSSIRIVRACGTGKDEFGRYKQRLQSLAFINSRQSVANGFWNLIFNTLYRSTQIFAVLLGGMSVLRYCVTVEELIKYVLYCEWLIYATWRVTNSLTSLLQSIGASEKIFQLMRLLPSDQFLAKGVKLQRLVGHIQFTNVSFHYPTRRMMPVLEHLNFSIEANQVVAIVGLSGSGKSTLLNLLLRLYEPSSGQIYIDGLPLKELDIRWLRQNIGYVAQESHLFHMDIKSNIKYGCPRNIKQKDIEQAARKAYAHDFISSLPNGYETLVDDNALSGGQKQRIAIARAILRDPVIMVLDEATSALDAESEHYIKEVLYALKDESKTRTIIIIGHRLSTIKAADRIFVMDDGCIIEMGNHEELLLKDGLYAKLNKIQADILT</sequence>
<dbReference type="InterPro" id="IPR017871">
    <property type="entry name" value="ABC_transporter-like_CS"/>
</dbReference>
<dbReference type="PANTHER" id="PTHR43394">
    <property type="entry name" value="ATP-DEPENDENT PERMEASE MDL1, MITOCHONDRIAL"/>
    <property type="match status" value="1"/>
</dbReference>
<organism evidence="10 11">
    <name type="scientific">Canavalia gladiata</name>
    <name type="common">Sword bean</name>
    <name type="synonym">Dolichos gladiatus</name>
    <dbReference type="NCBI Taxonomy" id="3824"/>
    <lineage>
        <taxon>Eukaryota</taxon>
        <taxon>Viridiplantae</taxon>
        <taxon>Streptophyta</taxon>
        <taxon>Embryophyta</taxon>
        <taxon>Tracheophyta</taxon>
        <taxon>Spermatophyta</taxon>
        <taxon>Magnoliopsida</taxon>
        <taxon>eudicotyledons</taxon>
        <taxon>Gunneridae</taxon>
        <taxon>Pentapetalae</taxon>
        <taxon>rosids</taxon>
        <taxon>fabids</taxon>
        <taxon>Fabales</taxon>
        <taxon>Fabaceae</taxon>
        <taxon>Papilionoideae</taxon>
        <taxon>50 kb inversion clade</taxon>
        <taxon>NPAAA clade</taxon>
        <taxon>indigoferoid/millettioid clade</taxon>
        <taxon>Phaseoleae</taxon>
        <taxon>Canavalia</taxon>
    </lineage>
</organism>
<dbReference type="InterPro" id="IPR003593">
    <property type="entry name" value="AAA+_ATPase"/>
</dbReference>
<comment type="caution">
    <text evidence="10">The sequence shown here is derived from an EMBL/GenBank/DDBJ whole genome shotgun (WGS) entry which is preliminary data.</text>
</comment>
<dbReference type="InterPro" id="IPR039421">
    <property type="entry name" value="Type_1_exporter"/>
</dbReference>
<dbReference type="GO" id="GO:0015421">
    <property type="term" value="F:ABC-type oligopeptide transporter activity"/>
    <property type="evidence" value="ECO:0007669"/>
    <property type="project" value="TreeGrafter"/>
</dbReference>
<reference evidence="10 11" key="1">
    <citation type="submission" date="2024-01" db="EMBL/GenBank/DDBJ databases">
        <title>The genomes of 5 underutilized Papilionoideae crops provide insights into root nodulation and disease resistanc.</title>
        <authorList>
            <person name="Jiang F."/>
        </authorList>
    </citation>
    <scope>NUCLEOTIDE SEQUENCE [LARGE SCALE GENOMIC DNA]</scope>
    <source>
        <strain evidence="10">LVBAO_FW01</strain>
        <tissue evidence="10">Leaves</tissue>
    </source>
</reference>
<evidence type="ECO:0000313" key="10">
    <source>
        <dbReference type="EMBL" id="KAK7339575.1"/>
    </source>
</evidence>
<keyword evidence="3" id="KW-0547">Nucleotide-binding</keyword>
<name>A0AAN9QJ70_CANGL</name>
<dbReference type="CDD" id="cd18572">
    <property type="entry name" value="ABC_6TM_TAP"/>
    <property type="match status" value="1"/>
</dbReference>
<dbReference type="GO" id="GO:0016020">
    <property type="term" value="C:membrane"/>
    <property type="evidence" value="ECO:0007669"/>
    <property type="project" value="UniProtKB-SubCell"/>
</dbReference>
<keyword evidence="11" id="KW-1185">Reference proteome</keyword>
<accession>A0AAN9QJ70</accession>
<evidence type="ECO:0000256" key="3">
    <source>
        <dbReference type="ARBA" id="ARBA00022741"/>
    </source>
</evidence>
<evidence type="ECO:0000256" key="4">
    <source>
        <dbReference type="ARBA" id="ARBA00022840"/>
    </source>
</evidence>
<dbReference type="InterPro" id="IPR036640">
    <property type="entry name" value="ABC1_TM_sf"/>
</dbReference>
<dbReference type="PANTHER" id="PTHR43394:SF19">
    <property type="entry name" value="ABC TRANSPORTER B FAMILY"/>
    <property type="match status" value="1"/>
</dbReference>
<dbReference type="EMBL" id="JAYMYQ010000004">
    <property type="protein sequence ID" value="KAK7339575.1"/>
    <property type="molecule type" value="Genomic_DNA"/>
</dbReference>